<proteinExistence type="predicted"/>
<organism evidence="1">
    <name type="scientific">Pithovirus LCPAC401</name>
    <dbReference type="NCBI Taxonomy" id="2506595"/>
    <lineage>
        <taxon>Viruses</taxon>
        <taxon>Pithoviruses</taxon>
    </lineage>
</organism>
<protein>
    <submittedName>
        <fullName evidence="1">Uncharacterized protein</fullName>
    </submittedName>
</protein>
<evidence type="ECO:0000313" key="1">
    <source>
        <dbReference type="EMBL" id="QBK92514.1"/>
    </source>
</evidence>
<name>A0A481Z9F0_9VIRU</name>
<reference evidence="1" key="1">
    <citation type="journal article" date="2019" name="MBio">
        <title>Virus Genomes from Deep Sea Sediments Expand the Ocean Megavirome and Support Independent Origins of Viral Gigantism.</title>
        <authorList>
            <person name="Backstrom D."/>
            <person name="Yutin N."/>
            <person name="Jorgensen S.L."/>
            <person name="Dharamshi J."/>
            <person name="Homa F."/>
            <person name="Zaremba-Niedwiedzka K."/>
            <person name="Spang A."/>
            <person name="Wolf Y.I."/>
            <person name="Koonin E.V."/>
            <person name="Ettema T.J."/>
        </authorList>
    </citation>
    <scope>NUCLEOTIDE SEQUENCE</scope>
</reference>
<dbReference type="EMBL" id="MK500578">
    <property type="protein sequence ID" value="QBK92514.1"/>
    <property type="molecule type" value="Genomic_DNA"/>
</dbReference>
<sequence length="219" mass="23522">MTGTGNRILRGFDNAAKLGFFRLLRNVIGLTTKGGLSNSMIVIGLTTGKGSMTGTGNRILRGFDNAAKLGFFRLLRNVIGLTTKGGSSNSMTVIGLTTEKGSMTGTGNCILRDFDNTARLGFFRLLRNVIGLITKEGLAGSRTGEGFDNTVILGFLRLLRNVIGLTIEEGSFCLLRNIVGQGGQGKHSSTVLDFDCTLRELFFFLLDTIRGPLTDIIFG</sequence>
<accession>A0A481Z9F0</accession>
<gene>
    <name evidence="1" type="ORF">LCPAC401_01520</name>
</gene>